<feature type="compositionally biased region" description="Basic and acidic residues" evidence="3">
    <location>
        <begin position="345"/>
        <end position="386"/>
    </location>
</feature>
<feature type="compositionally biased region" description="Basic and acidic residues" evidence="3">
    <location>
        <begin position="285"/>
        <end position="295"/>
    </location>
</feature>
<dbReference type="AlphaFoldDB" id="A0A8H4VTR2"/>
<feature type="compositionally biased region" description="Basic and acidic residues" evidence="3">
    <location>
        <begin position="596"/>
        <end position="611"/>
    </location>
</feature>
<feature type="compositionally biased region" description="Basic and acidic residues" evidence="3">
    <location>
        <begin position="467"/>
        <end position="483"/>
    </location>
</feature>
<keyword evidence="6" id="KW-1185">Reference proteome</keyword>
<feature type="compositionally biased region" description="Basic and acidic residues" evidence="3">
    <location>
        <begin position="124"/>
        <end position="133"/>
    </location>
</feature>
<evidence type="ECO:0000313" key="5">
    <source>
        <dbReference type="EMBL" id="KAF4619995.1"/>
    </source>
</evidence>
<accession>A0A8H4VTR2</accession>
<evidence type="ECO:0000256" key="3">
    <source>
        <dbReference type="SAM" id="MobiDB-lite"/>
    </source>
</evidence>
<evidence type="ECO:0000259" key="4">
    <source>
        <dbReference type="Pfam" id="PF24245"/>
    </source>
</evidence>
<feature type="compositionally biased region" description="Basic and acidic residues" evidence="3">
    <location>
        <begin position="303"/>
        <end position="312"/>
    </location>
</feature>
<feature type="compositionally biased region" description="Pro residues" evidence="3">
    <location>
        <begin position="99"/>
        <end position="108"/>
    </location>
</feature>
<protein>
    <recommendedName>
        <fullName evidence="4">INO80 complex subunit F domain-containing protein</fullName>
    </recommendedName>
</protein>
<proteinExistence type="predicted"/>
<dbReference type="EMBL" id="JAACJL010000016">
    <property type="protein sequence ID" value="KAF4619995.1"/>
    <property type="molecule type" value="Genomic_DNA"/>
</dbReference>
<feature type="compositionally biased region" description="Basic and acidic residues" evidence="3">
    <location>
        <begin position="421"/>
        <end position="434"/>
    </location>
</feature>
<feature type="compositionally biased region" description="Polar residues" evidence="3">
    <location>
        <begin position="387"/>
        <end position="405"/>
    </location>
</feature>
<comment type="caution">
    <text evidence="5">The sequence shown here is derived from an EMBL/GenBank/DDBJ whole genome shotgun (WGS) entry which is preliminary data.</text>
</comment>
<dbReference type="InterPro" id="IPR056513">
    <property type="entry name" value="INO80F"/>
</dbReference>
<comment type="subcellular location">
    <subcellularLocation>
        <location evidence="1">Nucleus</location>
    </subcellularLocation>
</comment>
<gene>
    <name evidence="5" type="ORF">D9613_005281</name>
</gene>
<sequence>MSPAPSPAPLPPPPQSQLSVPTARKQKIGIAAGAEDAKYHIKYKELKRKVKDIETENDKLHFKVLQTKLNIRRMKMERAVLYERLSEVPPSPTRQDRLPLPPSHPLPGGPLHQHSSRPGPGGHQYRDIRDHPSAMDPDQLHPSQEYIRSHGNPRGPPPLDTRSVSTMDGGPGSAAAVSPHMSVHAPRRMSVGHDTGRHHMPVGQMPPVHPSHYENSRGHSHSNSHTSPPSHHPHPSSSHTRERSHSSSHSRHVAPQSYRGGAGQQHLYPDSLPPVHHTMHSPPLSERERPRRGEPVDYPGPHADPHPYDLHSTRMPLSPRAHPSDARSSGRIHSHQRLGPGTYISREEFHDKQQLRDHDRVTDWEREHRERDRNRDYHTSNSRSRDLGSSQMHSPPLSVQRSRSSQLDRGDYDPHVPPPPRSRDEPAYYHHDVHSGSGYPPHLSRSETPGSGSGSGSAGAGITEVPSRPDSRNQYYNDRDRARPSFRLRPVAQTNDDMDFHHEDGRSSQNRNAAADRNAGPSGGAGPGGSGSGGNYPLPDQSRPGLESRKRNRNDMDVDSDNDVGDGPSTAVNTLYSAARLQDDRSSKRYHREHQSRRSVDNHEDARMGPP</sequence>
<evidence type="ECO:0000313" key="6">
    <source>
        <dbReference type="Proteomes" id="UP000521872"/>
    </source>
</evidence>
<name>A0A8H4VTR2_9AGAR</name>
<evidence type="ECO:0000256" key="1">
    <source>
        <dbReference type="ARBA" id="ARBA00004123"/>
    </source>
</evidence>
<evidence type="ECO:0000256" key="2">
    <source>
        <dbReference type="ARBA" id="ARBA00023242"/>
    </source>
</evidence>
<feature type="compositionally biased region" description="Basic and acidic residues" evidence="3">
    <location>
        <begin position="546"/>
        <end position="556"/>
    </location>
</feature>
<dbReference type="Proteomes" id="UP000521872">
    <property type="component" value="Unassembled WGS sequence"/>
</dbReference>
<feature type="domain" description="INO80 complex subunit F" evidence="4">
    <location>
        <begin position="39"/>
        <end position="85"/>
    </location>
</feature>
<dbReference type="OrthoDB" id="10070927at2759"/>
<keyword evidence="2" id="KW-0539">Nucleus</keyword>
<feature type="compositionally biased region" description="Gly residues" evidence="3">
    <location>
        <begin position="521"/>
        <end position="534"/>
    </location>
</feature>
<dbReference type="Pfam" id="PF24245">
    <property type="entry name" value="INO80F"/>
    <property type="match status" value="1"/>
</dbReference>
<organism evidence="5 6">
    <name type="scientific">Agrocybe pediades</name>
    <dbReference type="NCBI Taxonomy" id="84607"/>
    <lineage>
        <taxon>Eukaryota</taxon>
        <taxon>Fungi</taxon>
        <taxon>Dikarya</taxon>
        <taxon>Basidiomycota</taxon>
        <taxon>Agaricomycotina</taxon>
        <taxon>Agaricomycetes</taxon>
        <taxon>Agaricomycetidae</taxon>
        <taxon>Agaricales</taxon>
        <taxon>Agaricineae</taxon>
        <taxon>Strophariaceae</taxon>
        <taxon>Agrocybe</taxon>
    </lineage>
</organism>
<reference evidence="5 6" key="1">
    <citation type="submission" date="2019-12" db="EMBL/GenBank/DDBJ databases">
        <authorList>
            <person name="Floudas D."/>
            <person name="Bentzer J."/>
            <person name="Ahren D."/>
            <person name="Johansson T."/>
            <person name="Persson P."/>
            <person name="Tunlid A."/>
        </authorList>
    </citation>
    <scope>NUCLEOTIDE SEQUENCE [LARGE SCALE GENOMIC DNA]</scope>
    <source>
        <strain evidence="5 6">CBS 102.39</strain>
    </source>
</reference>
<dbReference type="GO" id="GO:0005634">
    <property type="term" value="C:nucleus"/>
    <property type="evidence" value="ECO:0007669"/>
    <property type="project" value="UniProtKB-SubCell"/>
</dbReference>
<feature type="compositionally biased region" description="Pro residues" evidence="3">
    <location>
        <begin position="1"/>
        <end position="15"/>
    </location>
</feature>
<feature type="region of interest" description="Disordered" evidence="3">
    <location>
        <begin position="1"/>
        <end position="25"/>
    </location>
</feature>
<feature type="region of interest" description="Disordered" evidence="3">
    <location>
        <begin position="86"/>
        <end position="611"/>
    </location>
</feature>